<dbReference type="RefSeq" id="WP_282586503.1">
    <property type="nucleotide sequence ID" value="NZ_JAMOIM010000013.1"/>
</dbReference>
<comment type="caution">
    <text evidence="1">The sequence shown here is derived from an EMBL/GenBank/DDBJ whole genome shotgun (WGS) entry which is preliminary data.</text>
</comment>
<evidence type="ECO:0000313" key="1">
    <source>
        <dbReference type="EMBL" id="MCW6510133.1"/>
    </source>
</evidence>
<dbReference type="AlphaFoldDB" id="A0AA41Z444"/>
<keyword evidence="2" id="KW-1185">Reference proteome</keyword>
<reference evidence="1" key="1">
    <citation type="submission" date="2022-05" db="EMBL/GenBank/DDBJ databases">
        <authorList>
            <person name="Pankratov T."/>
        </authorList>
    </citation>
    <scope>NUCLEOTIDE SEQUENCE</scope>
    <source>
        <strain evidence="1">BP6-180914</strain>
    </source>
</reference>
<dbReference type="Proteomes" id="UP001165667">
    <property type="component" value="Unassembled WGS sequence"/>
</dbReference>
<evidence type="ECO:0000313" key="2">
    <source>
        <dbReference type="Proteomes" id="UP001165667"/>
    </source>
</evidence>
<accession>A0AA41Z444</accession>
<name>A0AA41Z444_9HYPH</name>
<protein>
    <submittedName>
        <fullName evidence="1">Uncharacterized protein</fullName>
    </submittedName>
</protein>
<sequence length="85" mass="9260">MFTSIEESDERVEAADDRRAALAYVGEAFAEATLDGIEETCFAQAALFTAFEAMVRQFGEEPVAGFAEGLAERIRHGEFSIAGKH</sequence>
<proteinExistence type="predicted"/>
<organism evidence="1 2">
    <name type="scientific">Lichenifustis flavocetrariae</name>
    <dbReference type="NCBI Taxonomy" id="2949735"/>
    <lineage>
        <taxon>Bacteria</taxon>
        <taxon>Pseudomonadati</taxon>
        <taxon>Pseudomonadota</taxon>
        <taxon>Alphaproteobacteria</taxon>
        <taxon>Hyphomicrobiales</taxon>
        <taxon>Lichenihabitantaceae</taxon>
        <taxon>Lichenifustis</taxon>
    </lineage>
</organism>
<dbReference type="EMBL" id="JAMOIM010000013">
    <property type="protein sequence ID" value="MCW6510133.1"/>
    <property type="molecule type" value="Genomic_DNA"/>
</dbReference>
<gene>
    <name evidence="1" type="ORF">M8523_19115</name>
</gene>